<dbReference type="InterPro" id="IPR039633">
    <property type="entry name" value="PAP"/>
</dbReference>
<evidence type="ECO:0000256" key="3">
    <source>
        <dbReference type="ARBA" id="ARBA00022946"/>
    </source>
</evidence>
<dbReference type="EMBL" id="KZ305045">
    <property type="protein sequence ID" value="PIA38106.1"/>
    <property type="molecule type" value="Genomic_DNA"/>
</dbReference>
<evidence type="ECO:0000256" key="2">
    <source>
        <dbReference type="ARBA" id="ARBA00022640"/>
    </source>
</evidence>
<organism evidence="5 6">
    <name type="scientific">Aquilegia coerulea</name>
    <name type="common">Rocky mountain columbine</name>
    <dbReference type="NCBI Taxonomy" id="218851"/>
    <lineage>
        <taxon>Eukaryota</taxon>
        <taxon>Viridiplantae</taxon>
        <taxon>Streptophyta</taxon>
        <taxon>Embryophyta</taxon>
        <taxon>Tracheophyta</taxon>
        <taxon>Spermatophyta</taxon>
        <taxon>Magnoliopsida</taxon>
        <taxon>Ranunculales</taxon>
        <taxon>Ranunculaceae</taxon>
        <taxon>Thalictroideae</taxon>
        <taxon>Aquilegia</taxon>
    </lineage>
</organism>
<accession>A0A2G5D3L0</accession>
<evidence type="ECO:0000259" key="4">
    <source>
        <dbReference type="Pfam" id="PF04755"/>
    </source>
</evidence>
<dbReference type="Pfam" id="PF04755">
    <property type="entry name" value="PAP_fibrillin"/>
    <property type="match status" value="1"/>
</dbReference>
<dbReference type="OrthoDB" id="498392at2759"/>
<evidence type="ECO:0000313" key="6">
    <source>
        <dbReference type="Proteomes" id="UP000230069"/>
    </source>
</evidence>
<evidence type="ECO:0000313" key="5">
    <source>
        <dbReference type="EMBL" id="PIA38106.1"/>
    </source>
</evidence>
<dbReference type="STRING" id="218851.A0A2G5D3L0"/>
<name>A0A2G5D3L0_AQUCA</name>
<dbReference type="InParanoid" id="A0A2G5D3L0"/>
<protein>
    <recommendedName>
        <fullName evidence="4">Plastid lipid-associated protein/fibrillin conserved domain-containing protein</fullName>
    </recommendedName>
</protein>
<dbReference type="PANTHER" id="PTHR31906">
    <property type="entry name" value="PLASTID-LIPID-ASSOCIATED PROTEIN 4, CHLOROPLASTIC-RELATED"/>
    <property type="match status" value="1"/>
</dbReference>
<dbReference type="GO" id="GO:0009536">
    <property type="term" value="C:plastid"/>
    <property type="evidence" value="ECO:0007669"/>
    <property type="project" value="UniProtKB-SubCell"/>
</dbReference>
<proteinExistence type="predicted"/>
<dbReference type="AlphaFoldDB" id="A0A2G5D3L0"/>
<keyword evidence="3" id="KW-0809">Transit peptide</keyword>
<gene>
    <name evidence="5" type="ORF">AQUCO_02800033v1</name>
</gene>
<dbReference type="Proteomes" id="UP000230069">
    <property type="component" value="Unassembled WGS sequence"/>
</dbReference>
<comment type="subcellular location">
    <subcellularLocation>
        <location evidence="1">Plastid</location>
    </subcellularLocation>
</comment>
<dbReference type="InterPro" id="IPR006843">
    <property type="entry name" value="PAP/fibrillin_dom"/>
</dbReference>
<keyword evidence="6" id="KW-1185">Reference proteome</keyword>
<feature type="domain" description="Plastid lipid-associated protein/fibrillin conserved" evidence="4">
    <location>
        <begin position="84"/>
        <end position="217"/>
    </location>
</feature>
<reference evidence="5 6" key="1">
    <citation type="submission" date="2017-09" db="EMBL/GenBank/DDBJ databases">
        <title>WGS assembly of Aquilegia coerulea Goldsmith.</title>
        <authorList>
            <person name="Hodges S."/>
            <person name="Kramer E."/>
            <person name="Nordborg M."/>
            <person name="Tomkins J."/>
            <person name="Borevitz J."/>
            <person name="Derieg N."/>
            <person name="Yan J."/>
            <person name="Mihaltcheva S."/>
            <person name="Hayes R.D."/>
            <person name="Rokhsar D."/>
        </authorList>
    </citation>
    <scope>NUCLEOTIDE SEQUENCE [LARGE SCALE GENOMIC DNA]</scope>
    <source>
        <strain evidence="6">cv. Goldsmith</strain>
    </source>
</reference>
<evidence type="ECO:0000256" key="1">
    <source>
        <dbReference type="ARBA" id="ARBA00004474"/>
    </source>
</evidence>
<keyword evidence="2" id="KW-0934">Plastid</keyword>
<sequence length="231" mass="25431">MVSVSTFYTLLPSKTTSLKSSRHEFGSKNSISTIRFTRIMSKKGRFVVVGKIQVRRMYQTLAISDDDDAFGVDPEEVELSEVDKLKKELTESFYGTDCGSKTSSETRGEITELTAQLEAKSPTTLAEGLETLNGKWKLVYTSFAPLYPLLWGEILPLVKVEEISETIDSDNLELLQTFQFVGPLATTSISSNATFEVKGVKRLEVSFNKGIIEAPKVASIPAIPVSIKFGG</sequence>